<evidence type="ECO:0000313" key="5">
    <source>
        <dbReference type="EMBL" id="TSJ85810.1"/>
    </source>
</evidence>
<dbReference type="Gene3D" id="3.20.20.80">
    <property type="entry name" value="Glycosidases"/>
    <property type="match status" value="1"/>
</dbReference>
<evidence type="ECO:0000256" key="2">
    <source>
        <dbReference type="ARBA" id="ARBA00022801"/>
    </source>
</evidence>
<name>A0A556RA95_9BIFI</name>
<dbReference type="PRINTS" id="PR00131">
    <property type="entry name" value="GLHYDRLASE1"/>
</dbReference>
<comment type="similarity">
    <text evidence="1 4">Belongs to the glycosyl hydrolase 1 family.</text>
</comment>
<keyword evidence="3" id="KW-0326">Glycosidase</keyword>
<dbReference type="Pfam" id="PF00232">
    <property type="entry name" value="Glyco_hydro_1"/>
    <property type="match status" value="2"/>
</dbReference>
<dbReference type="InterPro" id="IPR017853">
    <property type="entry name" value="GH"/>
</dbReference>
<dbReference type="PANTHER" id="PTHR10353:SF36">
    <property type="entry name" value="LP05116P"/>
    <property type="match status" value="1"/>
</dbReference>
<proteinExistence type="inferred from homology"/>
<sequence>MTAILPDHFLWGASTAGHQVDGGDTAADTTFLESVSPSVFKEPAGDACRSWERWADDLDLIKGMGLNSYRFSVEWARIEPEEGNVDQDALDHYDRMVDGCLERGIDPAITLCHFTIPSWFAAKGGWLNHDAPAMFADECVRVLDRIGDRVALAVTFNEPDLPRILDNGSLPQEAVDLQRACINAATKKAGVKQYRSGNVVIPEEVTQLEFGFIRAHRAAVQAVRSVRPELPVGLSLAVIDESYRTEEGKKLAMAKRRSCYGPWAQAVQGDDFVGVQNYEREIFGDDGPIPAQPGEEVNETGTALHPESLVNAVNYIHHLTGLPVVVTEHGVSTQDDELRCRFLKASIPPLIELVRDGVPVLGYFHWSLLDNYEWISAFDVHFGLCSVDREHGTFDRTPKKSAGVYHDIVTNTVI</sequence>
<keyword evidence="2 5" id="KW-0378">Hydrolase</keyword>
<organism evidence="5 6">
    <name type="scientific">Bifidobacterium asteroides</name>
    <dbReference type="NCBI Taxonomy" id="1684"/>
    <lineage>
        <taxon>Bacteria</taxon>
        <taxon>Bacillati</taxon>
        <taxon>Actinomycetota</taxon>
        <taxon>Actinomycetes</taxon>
        <taxon>Bifidobacteriales</taxon>
        <taxon>Bifidobacteriaceae</taxon>
        <taxon>Bifidobacterium</taxon>
    </lineage>
</organism>
<dbReference type="AlphaFoldDB" id="A0A556RA95"/>
<evidence type="ECO:0000313" key="6">
    <source>
        <dbReference type="Proteomes" id="UP000317536"/>
    </source>
</evidence>
<evidence type="ECO:0000256" key="3">
    <source>
        <dbReference type="ARBA" id="ARBA00023295"/>
    </source>
</evidence>
<dbReference type="Proteomes" id="UP000317536">
    <property type="component" value="Unassembled WGS sequence"/>
</dbReference>
<dbReference type="SUPFAM" id="SSF51445">
    <property type="entry name" value="(Trans)glycosidases"/>
    <property type="match status" value="1"/>
</dbReference>
<dbReference type="GO" id="GO:0005975">
    <property type="term" value="P:carbohydrate metabolic process"/>
    <property type="evidence" value="ECO:0007669"/>
    <property type="project" value="InterPro"/>
</dbReference>
<dbReference type="InterPro" id="IPR001360">
    <property type="entry name" value="Glyco_hydro_1"/>
</dbReference>
<dbReference type="GO" id="GO:0008422">
    <property type="term" value="F:beta-glucosidase activity"/>
    <property type="evidence" value="ECO:0007669"/>
    <property type="project" value="TreeGrafter"/>
</dbReference>
<dbReference type="EMBL" id="VMHJ01000002">
    <property type="protein sequence ID" value="TSJ85810.1"/>
    <property type="molecule type" value="Genomic_DNA"/>
</dbReference>
<comment type="caution">
    <text evidence="5">The sequence shown here is derived from an EMBL/GenBank/DDBJ whole genome shotgun (WGS) entry which is preliminary data.</text>
</comment>
<gene>
    <name evidence="5" type="ORF">FPK29_05530</name>
</gene>
<protein>
    <submittedName>
        <fullName evidence="5">Glycoside hydrolase family 1 protein</fullName>
    </submittedName>
</protein>
<evidence type="ECO:0000256" key="4">
    <source>
        <dbReference type="RuleBase" id="RU003690"/>
    </source>
</evidence>
<dbReference type="PANTHER" id="PTHR10353">
    <property type="entry name" value="GLYCOSYL HYDROLASE"/>
    <property type="match status" value="1"/>
</dbReference>
<reference evidence="5 6" key="1">
    <citation type="submission" date="2019-07" db="EMBL/GenBank/DDBJ databases">
        <title>Bifidobacterium asteroides genomes.</title>
        <authorList>
            <person name="Zheng H."/>
        </authorList>
    </citation>
    <scope>NUCLEOTIDE SEQUENCE [LARGE SCALE GENOMIC DNA]</scope>
    <source>
        <strain evidence="5 6">W8111</strain>
    </source>
</reference>
<evidence type="ECO:0000256" key="1">
    <source>
        <dbReference type="ARBA" id="ARBA00010838"/>
    </source>
</evidence>
<accession>A0A556RA95</accession>